<name>M7NJA9_9BACT</name>
<dbReference type="PROSITE" id="PS51257">
    <property type="entry name" value="PROKAR_LIPOPROTEIN"/>
    <property type="match status" value="1"/>
</dbReference>
<organism evidence="2 3">
    <name type="scientific">Cesiribacter andamanensis AMV16</name>
    <dbReference type="NCBI Taxonomy" id="1279009"/>
    <lineage>
        <taxon>Bacteria</taxon>
        <taxon>Pseudomonadati</taxon>
        <taxon>Bacteroidota</taxon>
        <taxon>Cytophagia</taxon>
        <taxon>Cytophagales</taxon>
        <taxon>Cesiribacteraceae</taxon>
        <taxon>Cesiribacter</taxon>
    </lineage>
</organism>
<reference evidence="2 3" key="1">
    <citation type="journal article" date="2013" name="Genome Announc.">
        <title>Draft Genome Sequence of Cesiribacter andamanensis Strain AMV16T, Isolated from a Soil Sample from a Mud Volcano in the Andaman Islands, India.</title>
        <authorList>
            <person name="Shivaji S."/>
            <person name="Ara S."/>
            <person name="Begum Z."/>
            <person name="Srinivas T.N."/>
            <person name="Singh A."/>
            <person name="Kumar Pinnaka A."/>
        </authorList>
    </citation>
    <scope>NUCLEOTIDE SEQUENCE [LARGE SCALE GENOMIC DNA]</scope>
    <source>
        <strain evidence="2 3">AMV16</strain>
    </source>
</reference>
<feature type="signal peptide" evidence="1">
    <location>
        <begin position="1"/>
        <end position="24"/>
    </location>
</feature>
<keyword evidence="1" id="KW-0732">Signal</keyword>
<evidence type="ECO:0000313" key="2">
    <source>
        <dbReference type="EMBL" id="EMR01860.1"/>
    </source>
</evidence>
<sequence>MNKPLLALCLALLSACATSSPEEAAGTPMDQLAERYVKTLLFIGQYDSDFIDAYYGPEEWRPTPAASPTGPLPADSLLAVLRNLQQELARHTVGSPDPQVQRRVEMLQNSYWPFVPR</sequence>
<protein>
    <submittedName>
        <fullName evidence="2">Uncharacterized protein</fullName>
    </submittedName>
</protein>
<accession>M7NJA9</accession>
<evidence type="ECO:0000313" key="3">
    <source>
        <dbReference type="Proteomes" id="UP000011910"/>
    </source>
</evidence>
<comment type="caution">
    <text evidence="2">The sequence shown here is derived from an EMBL/GenBank/DDBJ whole genome shotgun (WGS) entry which is preliminary data.</text>
</comment>
<evidence type="ECO:0000256" key="1">
    <source>
        <dbReference type="SAM" id="SignalP"/>
    </source>
</evidence>
<keyword evidence="3" id="KW-1185">Reference proteome</keyword>
<dbReference type="Proteomes" id="UP000011910">
    <property type="component" value="Unassembled WGS sequence"/>
</dbReference>
<dbReference type="EMBL" id="AODQ01000086">
    <property type="protein sequence ID" value="EMR01860.1"/>
    <property type="molecule type" value="Genomic_DNA"/>
</dbReference>
<dbReference type="RefSeq" id="WP_009196405.1">
    <property type="nucleotide sequence ID" value="NZ_AODQ01000086.1"/>
</dbReference>
<dbReference type="STRING" id="1279009.ADICEAN_03019"/>
<feature type="chain" id="PRO_5004082290" evidence="1">
    <location>
        <begin position="25"/>
        <end position="117"/>
    </location>
</feature>
<dbReference type="AlphaFoldDB" id="M7NJA9"/>
<gene>
    <name evidence="2" type="ORF">ADICEAN_03019</name>
</gene>
<proteinExistence type="predicted"/>
<dbReference type="OrthoDB" id="10002009at2"/>